<keyword evidence="3 4" id="KW-0413">Isomerase</keyword>
<gene>
    <name evidence="6" type="primary">alr</name>
    <name evidence="6" type="ORF">ACFQY8_06435</name>
</gene>
<evidence type="ECO:0000313" key="7">
    <source>
        <dbReference type="Proteomes" id="UP001597036"/>
    </source>
</evidence>
<feature type="modified residue" description="N6-(pyridoxal phosphate)lysine" evidence="4">
    <location>
        <position position="70"/>
    </location>
</feature>
<dbReference type="RefSeq" id="WP_377939067.1">
    <property type="nucleotide sequence ID" value="NZ_JBHTHQ010000021.1"/>
</dbReference>
<dbReference type="InterPro" id="IPR009006">
    <property type="entry name" value="Ala_racemase/Decarboxylase_C"/>
</dbReference>
<evidence type="ECO:0000313" key="6">
    <source>
        <dbReference type="EMBL" id="MFD0705378.1"/>
    </source>
</evidence>
<reference evidence="7" key="1">
    <citation type="journal article" date="2019" name="Int. J. Syst. Evol. Microbiol.">
        <title>The Global Catalogue of Microorganisms (GCM) 10K type strain sequencing project: providing services to taxonomists for standard genome sequencing and annotation.</title>
        <authorList>
            <consortium name="The Broad Institute Genomics Platform"/>
            <consortium name="The Broad Institute Genome Sequencing Center for Infectious Disease"/>
            <person name="Wu L."/>
            <person name="Ma J."/>
        </authorList>
    </citation>
    <scope>NUCLEOTIDE SEQUENCE [LARGE SCALE GENOMIC DNA]</scope>
    <source>
        <strain evidence="7">CCM 8604</strain>
    </source>
</reference>
<dbReference type="PANTHER" id="PTHR30511:SF0">
    <property type="entry name" value="ALANINE RACEMASE, CATABOLIC-RELATED"/>
    <property type="match status" value="1"/>
</dbReference>
<dbReference type="PRINTS" id="PR00992">
    <property type="entry name" value="ALARACEMASE"/>
</dbReference>
<dbReference type="EMBL" id="JBHTHQ010000021">
    <property type="protein sequence ID" value="MFD0705378.1"/>
    <property type="molecule type" value="Genomic_DNA"/>
</dbReference>
<evidence type="ECO:0000256" key="3">
    <source>
        <dbReference type="ARBA" id="ARBA00023235"/>
    </source>
</evidence>
<evidence type="ECO:0000259" key="5">
    <source>
        <dbReference type="SMART" id="SM01005"/>
    </source>
</evidence>
<feature type="active site" description="Proton acceptor; specific for D-alanine" evidence="4">
    <location>
        <position position="70"/>
    </location>
</feature>
<feature type="binding site" evidence="4">
    <location>
        <position position="375"/>
    </location>
    <ligand>
        <name>substrate</name>
    </ligand>
</feature>
<name>A0ABW2Y6J2_9BIFI</name>
<dbReference type="Pfam" id="PF01168">
    <property type="entry name" value="Ala_racemase_N"/>
    <property type="match status" value="1"/>
</dbReference>
<dbReference type="InterPro" id="IPR011079">
    <property type="entry name" value="Ala_racemase_C"/>
</dbReference>
<comment type="catalytic activity">
    <reaction evidence="4">
        <text>L-alanine = D-alanine</text>
        <dbReference type="Rhea" id="RHEA:20249"/>
        <dbReference type="ChEBI" id="CHEBI:57416"/>
        <dbReference type="ChEBI" id="CHEBI:57972"/>
        <dbReference type="EC" id="5.1.1.1"/>
    </reaction>
</comment>
<sequence length="464" mass="49922">MSLSAVKNFNPDELSYEGHAVYDAALREYPAQALVDLQSLQHNMAHMVSLTASRAHEAGVPAPAVMGVVKADAYGHGLIPSALAALAGGATWLGTAQAREALELRAAGIGPERAHILAWMFSASTSPFVELITQDIDVACGSLRDIDAIAAAAREAGKRARVHVQVETGFGRNGFTEDNFPQALEKLVTYKTEGVITVIGIMSHLAVADAPEDADARDITEMQIRNFNERVYDMRAAGVPPQVRHLANTAATFTRPEIYFELVRPGIGLYGYEPDVVMGTPSDWGLTPAMTLQAQLGTIKHLPAGHGISYGRTYITRVATSTADMPVGYADGIHRSASGFNALGTQKREHEGGPVAVQLATGQTKIVHVSGRVCMDQCVLDLGGDAEEMGICEGDTVKLFGPGRGEKYGEPTADDWARCADTISYEIFTCLRNRIPRIYINAQTVLRHDDIHLLSDELGERVIS</sequence>
<dbReference type="InterPro" id="IPR020622">
    <property type="entry name" value="Ala_racemase_pyridoxalP-BS"/>
</dbReference>
<dbReference type="Proteomes" id="UP001597036">
    <property type="component" value="Unassembled WGS sequence"/>
</dbReference>
<evidence type="ECO:0000256" key="4">
    <source>
        <dbReference type="HAMAP-Rule" id="MF_01201"/>
    </source>
</evidence>
<evidence type="ECO:0000256" key="1">
    <source>
        <dbReference type="ARBA" id="ARBA00001933"/>
    </source>
</evidence>
<comment type="function">
    <text evidence="4">Catalyzes the interconversion of L-alanine and D-alanine. May also act on other amino acids.</text>
</comment>
<dbReference type="SUPFAM" id="SSF50621">
    <property type="entry name" value="Alanine racemase C-terminal domain-like"/>
    <property type="match status" value="1"/>
</dbReference>
<dbReference type="GO" id="GO:0008784">
    <property type="term" value="F:alanine racemase activity"/>
    <property type="evidence" value="ECO:0007669"/>
    <property type="project" value="UniProtKB-EC"/>
</dbReference>
<dbReference type="InterPro" id="IPR001608">
    <property type="entry name" value="Ala_racemase_N"/>
</dbReference>
<dbReference type="PANTHER" id="PTHR30511">
    <property type="entry name" value="ALANINE RACEMASE"/>
    <property type="match status" value="1"/>
</dbReference>
<dbReference type="InterPro" id="IPR000821">
    <property type="entry name" value="Ala_racemase"/>
</dbReference>
<dbReference type="NCBIfam" id="TIGR00492">
    <property type="entry name" value="alr"/>
    <property type="match status" value="1"/>
</dbReference>
<comment type="cofactor">
    <cofactor evidence="1 4">
        <name>pyridoxal 5'-phosphate</name>
        <dbReference type="ChEBI" id="CHEBI:597326"/>
    </cofactor>
</comment>
<dbReference type="Gene3D" id="2.40.37.10">
    <property type="entry name" value="Lyase, Ornithine Decarboxylase, Chain A, domain 1"/>
    <property type="match status" value="1"/>
</dbReference>
<accession>A0ABW2Y6J2</accession>
<dbReference type="InterPro" id="IPR029066">
    <property type="entry name" value="PLP-binding_barrel"/>
</dbReference>
<proteinExistence type="inferred from homology"/>
<organism evidence="6 7">
    <name type="scientific">Alloscardovia venturai</name>
    <dbReference type="NCBI Taxonomy" id="1769421"/>
    <lineage>
        <taxon>Bacteria</taxon>
        <taxon>Bacillati</taxon>
        <taxon>Actinomycetota</taxon>
        <taxon>Actinomycetes</taxon>
        <taxon>Bifidobacteriales</taxon>
        <taxon>Bifidobacteriaceae</taxon>
        <taxon>Alloscardovia</taxon>
    </lineage>
</organism>
<dbReference type="SMART" id="SM01005">
    <property type="entry name" value="Ala_racemase_C"/>
    <property type="match status" value="1"/>
</dbReference>
<comment type="caution">
    <text evidence="6">The sequence shown here is derived from an EMBL/GenBank/DDBJ whole genome shotgun (WGS) entry which is preliminary data.</text>
</comment>
<dbReference type="Pfam" id="PF00842">
    <property type="entry name" value="Ala_racemase_C"/>
    <property type="match status" value="1"/>
</dbReference>
<evidence type="ECO:0000256" key="2">
    <source>
        <dbReference type="ARBA" id="ARBA00022898"/>
    </source>
</evidence>
<feature type="domain" description="Alanine racemase C-terminal" evidence="5">
    <location>
        <begin position="289"/>
        <end position="440"/>
    </location>
</feature>
<dbReference type="EC" id="5.1.1.1" evidence="4"/>
<keyword evidence="2 4" id="KW-0663">Pyridoxal phosphate</keyword>
<dbReference type="PROSITE" id="PS00395">
    <property type="entry name" value="ALANINE_RACEMASE"/>
    <property type="match status" value="1"/>
</dbReference>
<dbReference type="CDD" id="cd00430">
    <property type="entry name" value="PLPDE_III_AR"/>
    <property type="match status" value="1"/>
</dbReference>
<feature type="binding site" evidence="4">
    <location>
        <position position="172"/>
    </location>
    <ligand>
        <name>substrate</name>
    </ligand>
</feature>
<feature type="active site" description="Proton acceptor; specific for L-alanine" evidence="4">
    <location>
        <position position="310"/>
    </location>
</feature>
<dbReference type="HAMAP" id="MF_01201">
    <property type="entry name" value="Ala_racemase"/>
    <property type="match status" value="1"/>
</dbReference>
<keyword evidence="7" id="KW-1185">Reference proteome</keyword>
<comment type="similarity">
    <text evidence="4">Belongs to the alanine racemase family.</text>
</comment>
<comment type="pathway">
    <text evidence="4">Amino-acid biosynthesis; D-alanine biosynthesis; D-alanine from L-alanine: step 1/1.</text>
</comment>
<protein>
    <recommendedName>
        <fullName evidence="4">Alanine racemase</fullName>
        <ecNumber evidence="4">5.1.1.1</ecNumber>
    </recommendedName>
</protein>
<dbReference type="SUPFAM" id="SSF51419">
    <property type="entry name" value="PLP-binding barrel"/>
    <property type="match status" value="1"/>
</dbReference>
<dbReference type="Gene3D" id="3.20.20.10">
    <property type="entry name" value="Alanine racemase"/>
    <property type="match status" value="1"/>
</dbReference>